<gene>
    <name evidence="1" type="ORF">KC19_2G029600</name>
</gene>
<sequence>MICRVSWPVEPHVMSMLRLWNKRKMQTTMPKLRPRNRHLPKKLLVLLLPKRRKPRGQQQLQFQLQLHLMKLWAMETMILMTSWTRKTTRIRICML</sequence>
<name>A0A8T0IRL5_CERPU</name>
<dbReference type="EMBL" id="CM026422">
    <property type="protein sequence ID" value="KAG0585685.1"/>
    <property type="molecule type" value="Genomic_DNA"/>
</dbReference>
<protein>
    <submittedName>
        <fullName evidence="1">Uncharacterized protein</fullName>
    </submittedName>
</protein>
<dbReference type="Proteomes" id="UP000822688">
    <property type="component" value="Chromosome 2"/>
</dbReference>
<reference evidence="1" key="1">
    <citation type="submission" date="2020-06" db="EMBL/GenBank/DDBJ databases">
        <title>WGS assembly of Ceratodon purpureus strain R40.</title>
        <authorList>
            <person name="Carey S.B."/>
            <person name="Jenkins J."/>
            <person name="Shu S."/>
            <person name="Lovell J.T."/>
            <person name="Sreedasyam A."/>
            <person name="Maumus F."/>
            <person name="Tiley G.P."/>
            <person name="Fernandez-Pozo N."/>
            <person name="Barry K."/>
            <person name="Chen C."/>
            <person name="Wang M."/>
            <person name="Lipzen A."/>
            <person name="Daum C."/>
            <person name="Saski C.A."/>
            <person name="Payton A.C."/>
            <person name="Mcbreen J.C."/>
            <person name="Conrad R.E."/>
            <person name="Kollar L.M."/>
            <person name="Olsson S."/>
            <person name="Huttunen S."/>
            <person name="Landis J.B."/>
            <person name="Wickett N.J."/>
            <person name="Johnson M.G."/>
            <person name="Rensing S.A."/>
            <person name="Grimwood J."/>
            <person name="Schmutz J."/>
            <person name="Mcdaniel S.F."/>
        </authorList>
    </citation>
    <scope>NUCLEOTIDE SEQUENCE</scope>
    <source>
        <strain evidence="1">R40</strain>
    </source>
</reference>
<dbReference type="AlphaFoldDB" id="A0A8T0IRL5"/>
<keyword evidence="2" id="KW-1185">Reference proteome</keyword>
<comment type="caution">
    <text evidence="1">The sequence shown here is derived from an EMBL/GenBank/DDBJ whole genome shotgun (WGS) entry which is preliminary data.</text>
</comment>
<organism evidence="1 2">
    <name type="scientific">Ceratodon purpureus</name>
    <name type="common">Fire moss</name>
    <name type="synonym">Dicranum purpureum</name>
    <dbReference type="NCBI Taxonomy" id="3225"/>
    <lineage>
        <taxon>Eukaryota</taxon>
        <taxon>Viridiplantae</taxon>
        <taxon>Streptophyta</taxon>
        <taxon>Embryophyta</taxon>
        <taxon>Bryophyta</taxon>
        <taxon>Bryophytina</taxon>
        <taxon>Bryopsida</taxon>
        <taxon>Dicranidae</taxon>
        <taxon>Pseudoditrichales</taxon>
        <taxon>Ditrichaceae</taxon>
        <taxon>Ceratodon</taxon>
    </lineage>
</organism>
<accession>A0A8T0IRL5</accession>
<evidence type="ECO:0000313" key="1">
    <source>
        <dbReference type="EMBL" id="KAG0585685.1"/>
    </source>
</evidence>
<evidence type="ECO:0000313" key="2">
    <source>
        <dbReference type="Proteomes" id="UP000822688"/>
    </source>
</evidence>
<proteinExistence type="predicted"/>